<dbReference type="InterPro" id="IPR003959">
    <property type="entry name" value="ATPase_AAA_core"/>
</dbReference>
<evidence type="ECO:0000313" key="4">
    <source>
        <dbReference type="EMBL" id="MCP2332083.1"/>
    </source>
</evidence>
<keyword evidence="5" id="KW-1185">Reference proteome</keyword>
<dbReference type="PANTHER" id="PTHR32182">
    <property type="entry name" value="DNA REPLICATION AND REPAIR PROTEIN RECF"/>
    <property type="match status" value="1"/>
</dbReference>
<feature type="region of interest" description="Disordered" evidence="2">
    <location>
        <begin position="411"/>
        <end position="438"/>
    </location>
</feature>
<evidence type="ECO:0000313" key="5">
    <source>
        <dbReference type="Proteomes" id="UP000791080"/>
    </source>
</evidence>
<evidence type="ECO:0000259" key="3">
    <source>
        <dbReference type="Pfam" id="PF13304"/>
    </source>
</evidence>
<gene>
    <name evidence="4" type="ORF">G443_002353</name>
</gene>
<dbReference type="EMBL" id="AUBJ02000001">
    <property type="protein sequence ID" value="MCP2332083.1"/>
    <property type="molecule type" value="Genomic_DNA"/>
</dbReference>
<accession>A0ABT1JIT6</accession>
<dbReference type="Gene3D" id="3.40.50.300">
    <property type="entry name" value="P-loop containing nucleotide triphosphate hydrolases"/>
    <property type="match status" value="1"/>
</dbReference>
<name>A0ABT1JIT6_ACTCY</name>
<sequence length="474" mass="52838">MLTRIEVDGFKSFADFGLDIPPFLAILGQNASGKSNLFDAIQLLGRLASSPSLYDACTGARGDLSELFRWKGDGTAVNQMRFAVEVLLEPTVVDPFGRQVRVTHTRLRYELEIERRTVEDGSPRLFVVSEEARPIRRKDDDWVRDQRVSREFRDANLAYRRTSALLVTETNSAGDAVFSIRQEGNQGRARQLPAHAAEATVLSSITSTVEFPLLYALRREMESWRFLQLDPVALRSPSTPEQRGDQLEPAGGNLAKVLRRIERETTLDQGSVLDDITVDLARVVRGFSGVEVEENPATGQWEIHLDTSDEGRVSARIASDGTMRVLALLAALHDPKYRGLICFEEPENGIFPQRFRALVELLRNLVTHPVEADAGEEPLAQLVLSSHSPLVLFVVDPSDIIVMDWVSRVEPGGGSSRVSRARPLDEPSRVSRSRGGVRAGQAQLDLEVRAVSRHERRALPGIDREHARRLLEDD</sequence>
<protein>
    <submittedName>
        <fullName evidence="4">ATPase</fullName>
    </submittedName>
</protein>
<dbReference type="Proteomes" id="UP000791080">
    <property type="component" value="Unassembled WGS sequence"/>
</dbReference>
<keyword evidence="1" id="KW-0227">DNA damage</keyword>
<proteinExistence type="predicted"/>
<reference evidence="4 5" key="1">
    <citation type="submission" date="2013-07" db="EMBL/GenBank/DDBJ databases">
        <authorList>
            <consortium name="DOE Joint Genome Institute"/>
            <person name="Reeve W."/>
            <person name="Huntemann M."/>
            <person name="Han J."/>
            <person name="Chen A."/>
            <person name="Kyrpides N."/>
            <person name="Mavromatis K."/>
            <person name="Markowitz V."/>
            <person name="Palaniappan K."/>
            <person name="Ivanova N."/>
            <person name="Schaumberg A."/>
            <person name="Pati A."/>
            <person name="Liolios K."/>
            <person name="Nordberg H.P."/>
            <person name="Cantor M.N."/>
            <person name="Hua S.X."/>
            <person name="Woyke T."/>
        </authorList>
    </citation>
    <scope>NUCLEOTIDE SEQUENCE [LARGE SCALE GENOMIC DNA]</scope>
    <source>
        <strain evidence="4 5">DSM 43889</strain>
    </source>
</reference>
<dbReference type="InterPro" id="IPR027417">
    <property type="entry name" value="P-loop_NTPase"/>
</dbReference>
<dbReference type="RefSeq" id="WP_026417160.1">
    <property type="nucleotide sequence ID" value="NZ_AUBJ02000001.1"/>
</dbReference>
<dbReference type="PANTHER" id="PTHR32182:SF22">
    <property type="entry name" value="ATP-DEPENDENT ENDONUCLEASE, OLD FAMILY-RELATED"/>
    <property type="match status" value="1"/>
</dbReference>
<reference evidence="4 5" key="2">
    <citation type="submission" date="2022-06" db="EMBL/GenBank/DDBJ databases">
        <title>Genomic Encyclopedia of Type Strains, Phase I: the one thousand microbial genomes (KMG-I) project.</title>
        <authorList>
            <person name="Kyrpides N."/>
        </authorList>
    </citation>
    <scope>NUCLEOTIDE SEQUENCE [LARGE SCALE GENOMIC DNA]</scope>
    <source>
        <strain evidence="4 5">DSM 43889</strain>
    </source>
</reference>
<evidence type="ECO:0000256" key="1">
    <source>
        <dbReference type="ARBA" id="ARBA00023236"/>
    </source>
</evidence>
<dbReference type="SUPFAM" id="SSF52540">
    <property type="entry name" value="P-loop containing nucleoside triphosphate hydrolases"/>
    <property type="match status" value="1"/>
</dbReference>
<comment type="caution">
    <text evidence="4">The sequence shown here is derived from an EMBL/GenBank/DDBJ whole genome shotgun (WGS) entry which is preliminary data.</text>
</comment>
<evidence type="ECO:0000256" key="2">
    <source>
        <dbReference type="SAM" id="MobiDB-lite"/>
    </source>
</evidence>
<organism evidence="4 5">
    <name type="scientific">Actinoalloteichus caeruleus DSM 43889</name>
    <dbReference type="NCBI Taxonomy" id="1120930"/>
    <lineage>
        <taxon>Bacteria</taxon>
        <taxon>Bacillati</taxon>
        <taxon>Actinomycetota</taxon>
        <taxon>Actinomycetes</taxon>
        <taxon>Pseudonocardiales</taxon>
        <taxon>Pseudonocardiaceae</taxon>
        <taxon>Actinoalloteichus</taxon>
        <taxon>Actinoalloteichus cyanogriseus</taxon>
    </lineage>
</organism>
<dbReference type="Pfam" id="PF13304">
    <property type="entry name" value="AAA_21"/>
    <property type="match status" value="1"/>
</dbReference>
<feature type="domain" description="ATPase AAA-type core" evidence="3">
    <location>
        <begin position="23"/>
        <end position="392"/>
    </location>
</feature>
<keyword evidence="1" id="KW-0742">SOS response</keyword>